<sequence>MRILTIRFKNLNSLAGEWCIDLTHPAYVSDGIFAITGPTGAGKSTILDAICLALYAQTPRLGRITKSGNDILSRRTADCLAEVVFETGSGRYRCQWSQRRAHGKVTGELQAAKHEISDAVTGEILSSKVSEVPELVTARTGMGFEQFTRAMLLAQGGFAAFLQSGAGERAPILEQITGTAIYSEISRLTYQRHAEEKQKLGLLQAELSGLTLLGDDELAALETTLAAQRTQAEGLAAETRTLREALAWTETLATLESTLDETRQQQTALAVEVEAFTLEQERLALAQKALELTADHAVLDGLRREQERDRQQQQRWRQELPEREAQVKAAAAQLATAEQARDAAQQQLTALQPVLKAVRALDVQQRGARQNLDAAGEELARLQSDQGKHQAALTRIRTELDEASTTQTRLNTWLADHAADAELERRLPVLETEWRQLAEAERGLAGLKQQLQQQQQALPERETERAHCVEAVTAAGARRLEVQARLDKVKADRDARLAGRSQEDWRESLLELHGRQNRLDALQKDRQRLHQSQREGEVLAAEQAVHAKTLADWQQQRSLVQARVDALTTQRGLLETQLELLARIHGLEEQRQHLRDGEPCPLCGSEEHPWARGNVPAANETRDSLARARREESDALKQLADGDSRQDVARDALERLAAKQARWQADFAAVQAQVHADLAALSLADDGEVIVAELERIKAEIAQFSDRLTALDRLQQALMRGEDVLRTAVAQAEAAARQQLAAESQLTQLQREIERLQGEAVSRQDAVNQQRTRLLGLLTECGRGEECLERPAETLESLRRQSEDYLRQSAESQRLTRQRELLAESLKHSETTLTNLQTQSRDAADKHQRLQADAEALANQRRDLFGDRDADLAETQATQALQDVDSRHRAASLAHQQAEQAVRDLHTRLGELDAILRQREPALAAADATFRQRLTVAGLTDEAAYRAACLPETERRALANRADDLNRRQLQLETRLRETEARLQTEQARALTDRQPNELNAALTAATDSLTALQQAIGAVQQQLRDNAELRQSRQSLVDAIAARQRDVTRWGRLNDLIGAADGKKFRNFAQGLTFDILIHHANRQLQKLSDRYLLVRDDSQPLELNVMDNYQTGEIRPTRNLSGGESFLVSLALALGLSHMASRNVRVDSLFLDEGFGTLDEDALDTALSALSGLQQSGKLVGVISHVSQLKERIGTQIKVEPEPGGRSRIEGPGCSAGGI</sequence>
<feature type="domain" description="Rad50/SbcC-type AAA" evidence="2">
    <location>
        <begin position="6"/>
        <end position="205"/>
    </location>
</feature>
<accession>A0A4Q7YN07</accession>
<name>A0A4Q7YN07_9GAMM</name>
<evidence type="ECO:0000313" key="4">
    <source>
        <dbReference type="Proteomes" id="UP000292423"/>
    </source>
</evidence>
<keyword evidence="3" id="KW-0269">Exonuclease</keyword>
<dbReference type="GO" id="GO:0016887">
    <property type="term" value="F:ATP hydrolysis activity"/>
    <property type="evidence" value="ECO:0007669"/>
    <property type="project" value="InterPro"/>
</dbReference>
<dbReference type="PANTHER" id="PTHR32114">
    <property type="entry name" value="ABC TRANSPORTER ABCH.3"/>
    <property type="match status" value="1"/>
</dbReference>
<gene>
    <name evidence="3" type="ORF">EV700_2801</name>
</gene>
<evidence type="ECO:0000313" key="3">
    <source>
        <dbReference type="EMBL" id="RZU38223.1"/>
    </source>
</evidence>
<dbReference type="InterPro" id="IPR038729">
    <property type="entry name" value="Rad50/SbcC_AAA"/>
</dbReference>
<dbReference type="Pfam" id="PF13476">
    <property type="entry name" value="AAA_23"/>
    <property type="match status" value="1"/>
</dbReference>
<dbReference type="Proteomes" id="UP000292423">
    <property type="component" value="Unassembled WGS sequence"/>
</dbReference>
<dbReference type="PANTHER" id="PTHR32114:SF2">
    <property type="entry name" value="ABC TRANSPORTER ABCH.3"/>
    <property type="match status" value="1"/>
</dbReference>
<dbReference type="EMBL" id="SHKX01000014">
    <property type="protein sequence ID" value="RZU38223.1"/>
    <property type="molecule type" value="Genomic_DNA"/>
</dbReference>
<feature type="coiled-coil region" evidence="1">
    <location>
        <begin position="437"/>
        <end position="464"/>
    </location>
</feature>
<reference evidence="3 4" key="1">
    <citation type="submission" date="2019-02" db="EMBL/GenBank/DDBJ databases">
        <title>Genomic Encyclopedia of Type Strains, Phase IV (KMG-IV): sequencing the most valuable type-strain genomes for metagenomic binning, comparative biology and taxonomic classification.</title>
        <authorList>
            <person name="Goeker M."/>
        </authorList>
    </citation>
    <scope>NUCLEOTIDE SEQUENCE [LARGE SCALE GENOMIC DNA]</scope>
    <source>
        <strain evidence="3 4">DSM 105135</strain>
    </source>
</reference>
<dbReference type="Gene3D" id="3.40.50.300">
    <property type="entry name" value="P-loop containing nucleotide triphosphate hydrolases"/>
    <property type="match status" value="2"/>
</dbReference>
<dbReference type="GO" id="GO:0004527">
    <property type="term" value="F:exonuclease activity"/>
    <property type="evidence" value="ECO:0007669"/>
    <property type="project" value="UniProtKB-KW"/>
</dbReference>
<feature type="coiled-coil region" evidence="1">
    <location>
        <begin position="299"/>
        <end position="385"/>
    </location>
</feature>
<dbReference type="SUPFAM" id="SSF52540">
    <property type="entry name" value="P-loop containing nucleoside triphosphate hydrolases"/>
    <property type="match status" value="1"/>
</dbReference>
<dbReference type="AlphaFoldDB" id="A0A4Q7YN07"/>
<dbReference type="Pfam" id="PF13558">
    <property type="entry name" value="SbcC_Walker_B"/>
    <property type="match status" value="1"/>
</dbReference>
<keyword evidence="3" id="KW-0540">Nuclease</keyword>
<keyword evidence="3" id="KW-0378">Hydrolase</keyword>
<feature type="coiled-coil region" evidence="1">
    <location>
        <begin position="955"/>
        <end position="989"/>
    </location>
</feature>
<evidence type="ECO:0000259" key="2">
    <source>
        <dbReference type="Pfam" id="PF13476"/>
    </source>
</evidence>
<keyword evidence="4" id="KW-1185">Reference proteome</keyword>
<feature type="coiled-coil region" evidence="1">
    <location>
        <begin position="795"/>
        <end position="860"/>
    </location>
</feature>
<comment type="caution">
    <text evidence="3">The sequence shown here is derived from an EMBL/GenBank/DDBJ whole genome shotgun (WGS) entry which is preliminary data.</text>
</comment>
<feature type="coiled-coil region" evidence="1">
    <location>
        <begin position="694"/>
        <end position="766"/>
    </location>
</feature>
<dbReference type="InterPro" id="IPR027417">
    <property type="entry name" value="P-loop_NTPase"/>
</dbReference>
<dbReference type="RefSeq" id="WP_130414875.1">
    <property type="nucleotide sequence ID" value="NZ_SHKX01000014.1"/>
</dbReference>
<evidence type="ECO:0000256" key="1">
    <source>
        <dbReference type="SAM" id="Coils"/>
    </source>
</evidence>
<dbReference type="GO" id="GO:0006302">
    <property type="term" value="P:double-strand break repair"/>
    <property type="evidence" value="ECO:0007669"/>
    <property type="project" value="InterPro"/>
</dbReference>
<proteinExistence type="predicted"/>
<organism evidence="3 4">
    <name type="scientific">Fluviicoccus keumensis</name>
    <dbReference type="NCBI Taxonomy" id="1435465"/>
    <lineage>
        <taxon>Bacteria</taxon>
        <taxon>Pseudomonadati</taxon>
        <taxon>Pseudomonadota</taxon>
        <taxon>Gammaproteobacteria</taxon>
        <taxon>Moraxellales</taxon>
        <taxon>Moraxellaceae</taxon>
        <taxon>Fluviicoccus</taxon>
    </lineage>
</organism>
<dbReference type="OrthoDB" id="9795626at2"/>
<protein>
    <submittedName>
        <fullName evidence="3">Exonuclease SbcC</fullName>
    </submittedName>
</protein>
<keyword evidence="1" id="KW-0175">Coiled coil</keyword>